<evidence type="ECO:0000256" key="1">
    <source>
        <dbReference type="SAM" id="MobiDB-lite"/>
    </source>
</evidence>
<proteinExistence type="predicted"/>
<dbReference type="AlphaFoldDB" id="A0A5B0LL14"/>
<feature type="region of interest" description="Disordered" evidence="1">
    <location>
        <begin position="1"/>
        <end position="115"/>
    </location>
</feature>
<evidence type="ECO:0000313" key="3">
    <source>
        <dbReference type="Proteomes" id="UP000324748"/>
    </source>
</evidence>
<protein>
    <submittedName>
        <fullName evidence="2">Uncharacterized protein</fullName>
    </submittedName>
</protein>
<comment type="caution">
    <text evidence="2">The sequence shown here is derived from an EMBL/GenBank/DDBJ whole genome shotgun (WGS) entry which is preliminary data.</text>
</comment>
<accession>A0A5B0LL14</accession>
<feature type="compositionally biased region" description="Low complexity" evidence="1">
    <location>
        <begin position="59"/>
        <end position="75"/>
    </location>
</feature>
<organism evidence="2 3">
    <name type="scientific">Puccinia graminis f. sp. tritici</name>
    <dbReference type="NCBI Taxonomy" id="56615"/>
    <lineage>
        <taxon>Eukaryota</taxon>
        <taxon>Fungi</taxon>
        <taxon>Dikarya</taxon>
        <taxon>Basidiomycota</taxon>
        <taxon>Pucciniomycotina</taxon>
        <taxon>Pucciniomycetes</taxon>
        <taxon>Pucciniales</taxon>
        <taxon>Pucciniaceae</taxon>
        <taxon>Puccinia</taxon>
    </lineage>
</organism>
<gene>
    <name evidence="2" type="ORF">PGT21_009118</name>
</gene>
<sequence>MRSRPPSARGRYRGPIHQPAPQPGRQGAGFQSFYPIVTPPGFGAVYPQTQQPQSAHHGPLNANNGAAPANQNRPADYYRPPQYWLQRVNAPSESIGSQRPKPSVNKANADSDPQGGSVARMVELGDVADDLANIHFDHIQAEVGNNPPILLHPVTQPTSPAKGISLSLAWTTNESPYMVYYTVSSRAPP</sequence>
<dbReference type="EMBL" id="VSWC01000197">
    <property type="protein sequence ID" value="KAA1064603.1"/>
    <property type="molecule type" value="Genomic_DNA"/>
</dbReference>
<reference evidence="2 3" key="1">
    <citation type="submission" date="2019-05" db="EMBL/GenBank/DDBJ databases">
        <title>Emergence of the Ug99 lineage of the wheat stem rust pathogen through somatic hybridization.</title>
        <authorList>
            <person name="Li F."/>
            <person name="Upadhyaya N.M."/>
            <person name="Sperschneider J."/>
            <person name="Matny O."/>
            <person name="Nguyen-Phuc H."/>
            <person name="Mago R."/>
            <person name="Raley C."/>
            <person name="Miller M.E."/>
            <person name="Silverstein K.A.T."/>
            <person name="Henningsen E."/>
            <person name="Hirsch C.D."/>
            <person name="Visser B."/>
            <person name="Pretorius Z.A."/>
            <person name="Steffenson B.J."/>
            <person name="Schwessinger B."/>
            <person name="Dodds P.N."/>
            <person name="Figueroa M."/>
        </authorList>
    </citation>
    <scope>NUCLEOTIDE SEQUENCE [LARGE SCALE GENOMIC DNA]</scope>
    <source>
        <strain evidence="2">21-0</strain>
    </source>
</reference>
<dbReference type="Proteomes" id="UP000324748">
    <property type="component" value="Unassembled WGS sequence"/>
</dbReference>
<evidence type="ECO:0000313" key="2">
    <source>
        <dbReference type="EMBL" id="KAA1064603.1"/>
    </source>
</evidence>
<name>A0A5B0LL14_PUCGR</name>
<keyword evidence="3" id="KW-1185">Reference proteome</keyword>